<keyword evidence="2" id="KW-1185">Reference proteome</keyword>
<dbReference type="OrthoDB" id="2927792at2"/>
<organism evidence="1 2">
    <name type="scientific">Bacillus methanolicus (strain MGA3 / ATCC 53907)</name>
    <dbReference type="NCBI Taxonomy" id="796606"/>
    <lineage>
        <taxon>Bacteria</taxon>
        <taxon>Bacillati</taxon>
        <taxon>Bacillota</taxon>
        <taxon>Bacilli</taxon>
        <taxon>Bacillales</taxon>
        <taxon>Bacillaceae</taxon>
        <taxon>Bacillus</taxon>
    </lineage>
</organism>
<reference evidence="1 2" key="1">
    <citation type="journal article" date="2015" name="BMC Genomics">
        <title>Transcriptome analysis of thermophilic methylotrophic Bacillus methanolicus MGA3 using RNA-sequencing provides detailed insights into its previously uncharted transcriptional landscape.</title>
        <authorList>
            <person name="Irla M."/>
            <person name="Neshat A."/>
            <person name="Brautaset T."/>
            <person name="Ruckert C."/>
            <person name="Kalinowski J."/>
            <person name="Wendisch V.F."/>
        </authorList>
    </citation>
    <scope>NUCLEOTIDE SEQUENCE [LARGE SCALE GENOMIC DNA]</scope>
    <source>
        <strain evidence="2">MGA3 / ATCC 53907</strain>
    </source>
</reference>
<dbReference type="EMBL" id="CP007739">
    <property type="protein sequence ID" value="AIE60506.1"/>
    <property type="molecule type" value="Genomic_DNA"/>
</dbReference>
<proteinExistence type="predicted"/>
<dbReference type="eggNOG" id="ENOG5030CY4">
    <property type="taxonomic scope" value="Bacteria"/>
</dbReference>
<dbReference type="AlphaFoldDB" id="I3E9T8"/>
<protein>
    <submittedName>
        <fullName evidence="1">Uncharacterized protein</fullName>
    </submittedName>
</protein>
<accession>I3E9T8</accession>
<name>I3E9T8_BACMM</name>
<dbReference type="HOGENOM" id="CLU_183536_0_0_9"/>
<dbReference type="STRING" id="796606.BMMGA3_10550"/>
<gene>
    <name evidence="1" type="ORF">BMMGA3_10550</name>
</gene>
<evidence type="ECO:0000313" key="1">
    <source>
        <dbReference type="EMBL" id="AIE60506.1"/>
    </source>
</evidence>
<dbReference type="KEGG" id="bmet:BMMGA3_10550"/>
<dbReference type="Proteomes" id="UP000027602">
    <property type="component" value="Chromosome"/>
</dbReference>
<evidence type="ECO:0000313" key="2">
    <source>
        <dbReference type="Proteomes" id="UP000027602"/>
    </source>
</evidence>
<dbReference type="RefSeq" id="WP_004435198.1">
    <property type="nucleotide sequence ID" value="NZ_ADWW01000002.1"/>
</dbReference>
<sequence length="86" mass="10175">MKELNVQKKELLMILGEIYDKLEELDSVLHTSITEYKKDFQAEHLKRLSVCEERLKAMELEMDKVEIKEQENYVPEASDVILELGY</sequence>